<reference evidence="2 3" key="2">
    <citation type="submission" date="2018-11" db="EMBL/GenBank/DDBJ databases">
        <authorList>
            <consortium name="Pathogen Informatics"/>
        </authorList>
    </citation>
    <scope>NUCLEOTIDE SEQUENCE [LARGE SCALE GENOMIC DNA]</scope>
</reference>
<dbReference type="EMBL" id="UYRS01019482">
    <property type="protein sequence ID" value="VDK45601.1"/>
    <property type="molecule type" value="Genomic_DNA"/>
</dbReference>
<evidence type="ECO:0000259" key="1">
    <source>
        <dbReference type="Pfam" id="PF11838"/>
    </source>
</evidence>
<sequence>MVFTGSYHAEKRIHNDEPFSRPNAVGFYRVLYEPGIMNTIMEAISSGTLPERDRITMLDDQFALARAGFLKLDEVLQFCHTFVKETRHRVWSVLSDGLAQVVFPEASKEICGLNKLCNELALLVYEKIGFGPTFTDLNNNRLLHSIITSIQGRIGHADVICRAQTAF</sequence>
<dbReference type="WBParaSite" id="TASK_0000979501-mRNA-1">
    <property type="protein sequence ID" value="TASK_0000979501-mRNA-1"/>
    <property type="gene ID" value="TASK_0000979501"/>
</dbReference>
<protein>
    <submittedName>
        <fullName evidence="4">ERAP1_C domain-containing protein</fullName>
    </submittedName>
</protein>
<dbReference type="Proteomes" id="UP000282613">
    <property type="component" value="Unassembled WGS sequence"/>
</dbReference>
<dbReference type="OrthoDB" id="275509at2759"/>
<name>A0A0R3WG02_TAEAS</name>
<dbReference type="InterPro" id="IPR024571">
    <property type="entry name" value="ERAP1-like_C_dom"/>
</dbReference>
<evidence type="ECO:0000313" key="2">
    <source>
        <dbReference type="EMBL" id="VDK45601.1"/>
    </source>
</evidence>
<dbReference type="STRING" id="60517.A0A0R3WG02"/>
<dbReference type="Gene3D" id="1.25.50.20">
    <property type="match status" value="1"/>
</dbReference>
<organism evidence="4">
    <name type="scientific">Taenia asiatica</name>
    <name type="common">Asian tapeworm</name>
    <dbReference type="NCBI Taxonomy" id="60517"/>
    <lineage>
        <taxon>Eukaryota</taxon>
        <taxon>Metazoa</taxon>
        <taxon>Spiralia</taxon>
        <taxon>Lophotrochozoa</taxon>
        <taxon>Platyhelminthes</taxon>
        <taxon>Cestoda</taxon>
        <taxon>Eucestoda</taxon>
        <taxon>Cyclophyllidea</taxon>
        <taxon>Taeniidae</taxon>
        <taxon>Taenia</taxon>
    </lineage>
</organism>
<reference evidence="4" key="1">
    <citation type="submission" date="2017-02" db="UniProtKB">
        <authorList>
            <consortium name="WormBaseParasite"/>
        </authorList>
    </citation>
    <scope>IDENTIFICATION</scope>
</reference>
<evidence type="ECO:0000313" key="3">
    <source>
        <dbReference type="Proteomes" id="UP000282613"/>
    </source>
</evidence>
<proteinExistence type="predicted"/>
<dbReference type="Pfam" id="PF11838">
    <property type="entry name" value="ERAP1_C"/>
    <property type="match status" value="1"/>
</dbReference>
<evidence type="ECO:0000313" key="4">
    <source>
        <dbReference type="WBParaSite" id="TASK_0000979501-mRNA-1"/>
    </source>
</evidence>
<feature type="domain" description="ERAP1-like C-terminal" evidence="1">
    <location>
        <begin position="23"/>
        <end position="167"/>
    </location>
</feature>
<accession>A0A0R3WG02</accession>
<gene>
    <name evidence="2" type="ORF">TASK_LOCUS9796</name>
</gene>
<dbReference type="AlphaFoldDB" id="A0A0R3WG02"/>
<keyword evidence="3" id="KW-1185">Reference proteome</keyword>